<dbReference type="InterPro" id="IPR019797">
    <property type="entry name" value="Glutamate_5-kinase_CS"/>
</dbReference>
<gene>
    <name evidence="9" type="ORF">NEOLI_000847</name>
</gene>
<dbReference type="OMA" id="NLAFPPH"/>
<comment type="caution">
    <text evidence="9">The sequence shown here is derived from an EMBL/GenBank/DDBJ whole genome shotgun (WGS) entry which is preliminary data.</text>
</comment>
<evidence type="ECO:0000313" key="9">
    <source>
        <dbReference type="EMBL" id="OLL23257.1"/>
    </source>
</evidence>
<keyword evidence="2" id="KW-0028">Amino-acid biosynthesis</keyword>
<dbReference type="InterPro" id="IPR011529">
    <property type="entry name" value="Glu_5kinase"/>
</dbReference>
<keyword evidence="6 9" id="KW-0418">Kinase</keyword>
<dbReference type="FunFam" id="2.30.130.10:FF:000008">
    <property type="entry name" value="Glutamate 5-kinase"/>
    <property type="match status" value="1"/>
</dbReference>
<dbReference type="Pfam" id="PF00696">
    <property type="entry name" value="AA_kinase"/>
    <property type="match status" value="1"/>
</dbReference>
<dbReference type="AlphaFoldDB" id="A0A1U7LKT1"/>
<dbReference type="FunFam" id="3.40.1160.10:FF:000018">
    <property type="entry name" value="Glutamate 5-kinase"/>
    <property type="match status" value="1"/>
</dbReference>
<dbReference type="OrthoDB" id="409889at2759"/>
<dbReference type="PIRSF" id="PIRSF000729">
    <property type="entry name" value="GK"/>
    <property type="match status" value="1"/>
</dbReference>
<dbReference type="InterPro" id="IPR041739">
    <property type="entry name" value="G5K_ProB"/>
</dbReference>
<evidence type="ECO:0000256" key="1">
    <source>
        <dbReference type="ARBA" id="ARBA00022490"/>
    </source>
</evidence>
<dbReference type="InterPro" id="IPR002478">
    <property type="entry name" value="PUA"/>
</dbReference>
<dbReference type="GO" id="GO:0003723">
    <property type="term" value="F:RNA binding"/>
    <property type="evidence" value="ECO:0007669"/>
    <property type="project" value="InterPro"/>
</dbReference>
<dbReference type="Pfam" id="PF01472">
    <property type="entry name" value="PUA"/>
    <property type="match status" value="1"/>
</dbReference>
<dbReference type="PROSITE" id="PS00902">
    <property type="entry name" value="GLUTAMATE_5_KINASE"/>
    <property type="match status" value="1"/>
</dbReference>
<feature type="domain" description="PUA" evidence="8">
    <location>
        <begin position="301"/>
        <end position="396"/>
    </location>
</feature>
<evidence type="ECO:0000256" key="2">
    <source>
        <dbReference type="ARBA" id="ARBA00022605"/>
    </source>
</evidence>
<keyword evidence="4" id="KW-0808">Transferase</keyword>
<dbReference type="GO" id="GO:0005829">
    <property type="term" value="C:cytosol"/>
    <property type="evidence" value="ECO:0007669"/>
    <property type="project" value="TreeGrafter"/>
</dbReference>
<keyword evidence="1" id="KW-0963">Cytoplasm</keyword>
<dbReference type="SMART" id="SM00359">
    <property type="entry name" value="PUA"/>
    <property type="match status" value="1"/>
</dbReference>
<dbReference type="InterPro" id="IPR036393">
    <property type="entry name" value="AceGlu_kinase-like_sf"/>
</dbReference>
<dbReference type="STRING" id="1198029.A0A1U7LKT1"/>
<dbReference type="InterPro" id="IPR036974">
    <property type="entry name" value="PUA_sf"/>
</dbReference>
<dbReference type="PRINTS" id="PR00474">
    <property type="entry name" value="GLU5KINASE"/>
</dbReference>
<dbReference type="GO" id="GO:0004349">
    <property type="term" value="F:glutamate 5-kinase activity"/>
    <property type="evidence" value="ECO:0007669"/>
    <property type="project" value="InterPro"/>
</dbReference>
<dbReference type="InterPro" id="IPR001048">
    <property type="entry name" value="Asp/Glu/Uridylate_kinase"/>
</dbReference>
<dbReference type="InterPro" id="IPR015947">
    <property type="entry name" value="PUA-like_sf"/>
</dbReference>
<dbReference type="Proteomes" id="UP000186594">
    <property type="component" value="Unassembled WGS sequence"/>
</dbReference>
<evidence type="ECO:0000256" key="3">
    <source>
        <dbReference type="ARBA" id="ARBA00022650"/>
    </source>
</evidence>
<protein>
    <submittedName>
        <fullName evidence="9">Putative glutamate 5-kinase</fullName>
    </submittedName>
</protein>
<dbReference type="InterPro" id="IPR001057">
    <property type="entry name" value="Glu/AcGlu_kinase"/>
</dbReference>
<evidence type="ECO:0000256" key="6">
    <source>
        <dbReference type="ARBA" id="ARBA00022777"/>
    </source>
</evidence>
<keyword evidence="7" id="KW-0067">ATP-binding</keyword>
<keyword evidence="3" id="KW-0641">Proline biosynthesis</keyword>
<dbReference type="PROSITE" id="PS50890">
    <property type="entry name" value="PUA"/>
    <property type="match status" value="1"/>
</dbReference>
<dbReference type="SUPFAM" id="SSF88697">
    <property type="entry name" value="PUA domain-like"/>
    <property type="match status" value="1"/>
</dbReference>
<organism evidence="9 10">
    <name type="scientific">Neolecta irregularis (strain DAH-3)</name>
    <dbReference type="NCBI Taxonomy" id="1198029"/>
    <lineage>
        <taxon>Eukaryota</taxon>
        <taxon>Fungi</taxon>
        <taxon>Dikarya</taxon>
        <taxon>Ascomycota</taxon>
        <taxon>Taphrinomycotina</taxon>
        <taxon>Neolectales</taxon>
        <taxon>Neolectaceae</taxon>
        <taxon>Neolecta</taxon>
    </lineage>
</organism>
<keyword evidence="10" id="KW-1185">Reference proteome</keyword>
<dbReference type="PANTHER" id="PTHR43654:SF3">
    <property type="entry name" value="GLUTAMATE 5-KINASE"/>
    <property type="match status" value="1"/>
</dbReference>
<dbReference type="GO" id="GO:0005524">
    <property type="term" value="F:ATP binding"/>
    <property type="evidence" value="ECO:0007669"/>
    <property type="project" value="UniProtKB-KW"/>
</dbReference>
<evidence type="ECO:0000313" key="10">
    <source>
        <dbReference type="Proteomes" id="UP000186594"/>
    </source>
</evidence>
<evidence type="ECO:0000256" key="4">
    <source>
        <dbReference type="ARBA" id="ARBA00022679"/>
    </source>
</evidence>
<proteinExistence type="inferred from homology"/>
<dbReference type="PANTHER" id="PTHR43654">
    <property type="entry name" value="GLUTAMATE 5-KINASE"/>
    <property type="match status" value="1"/>
</dbReference>
<dbReference type="InterPro" id="IPR005715">
    <property type="entry name" value="Glu_5kinase/COase_Synthase"/>
</dbReference>
<name>A0A1U7LKT1_NEOID</name>
<dbReference type="CDD" id="cd04242">
    <property type="entry name" value="AAK_G5K_ProB"/>
    <property type="match status" value="1"/>
</dbReference>
<dbReference type="Gene3D" id="3.40.1160.10">
    <property type="entry name" value="Acetylglutamate kinase-like"/>
    <property type="match status" value="1"/>
</dbReference>
<evidence type="ECO:0000259" key="8">
    <source>
        <dbReference type="SMART" id="SM00359"/>
    </source>
</evidence>
<dbReference type="Gene3D" id="2.30.130.10">
    <property type="entry name" value="PUA domain"/>
    <property type="match status" value="1"/>
</dbReference>
<dbReference type="HAMAP" id="MF_00456">
    <property type="entry name" value="ProB"/>
    <property type="match status" value="1"/>
</dbReference>
<keyword evidence="5" id="KW-0547">Nucleotide-binding</keyword>
<dbReference type="CDD" id="cd21157">
    <property type="entry name" value="PUA_G5K"/>
    <property type="match status" value="1"/>
</dbReference>
<dbReference type="EMBL" id="LXFE01002012">
    <property type="protein sequence ID" value="OLL23257.1"/>
    <property type="molecule type" value="Genomic_DNA"/>
</dbReference>
<dbReference type="GO" id="GO:1901607">
    <property type="term" value="P:alpha-amino acid biosynthetic process"/>
    <property type="evidence" value="ECO:0007669"/>
    <property type="project" value="UniProtKB-ARBA"/>
</dbReference>
<accession>A0A1U7LKT1</accession>
<sequence>MKAAKKSLVIVIKLGTSSICDETSHAPLISNLSNIVETVVKLRKEGHKVVIVSSGGIGMGLRRMDLDKRPKRLPAVQAIAAIGQSRLMALYDDLFEHLRQPVAQILLTRNDIADRTQYLNAANTLNELLQMGVVPIVNENDTIAVSEIKFGDNDTLSALTSGMVNADYLFLMTDVDCLYTSNPRKDPNAKPIQVVHDISQLKADVTSSGSRVGTGGMVTKIIAAELATSVGVTTVIARGSEPQNIFEIVDYISKQSSRPDVPLAVEPNFVGEPPLHTCFVPKPKSIGDRGFWLSHGLSPRGKIFVDKGAYHALSRTERAALLPSGILQVEGSFSAQQAVDLFVSRRLENGNVEPLNPISFGRALVNYSSIEINKIKGLKSSLIESVLSYADSDCVAYRENIAIKNIFPLDEIT</sequence>
<dbReference type="SUPFAM" id="SSF53633">
    <property type="entry name" value="Carbamate kinase-like"/>
    <property type="match status" value="1"/>
</dbReference>
<reference evidence="9 10" key="1">
    <citation type="submission" date="2016-04" db="EMBL/GenBank/DDBJ databases">
        <title>Evolutionary innovation and constraint leading to complex multicellularity in the Ascomycota.</title>
        <authorList>
            <person name="Cisse O."/>
            <person name="Nguyen A."/>
            <person name="Hewitt D.A."/>
            <person name="Jedd G."/>
            <person name="Stajich J.E."/>
        </authorList>
    </citation>
    <scope>NUCLEOTIDE SEQUENCE [LARGE SCALE GENOMIC DNA]</scope>
    <source>
        <strain evidence="9 10">DAH-3</strain>
    </source>
</reference>
<evidence type="ECO:0000256" key="5">
    <source>
        <dbReference type="ARBA" id="ARBA00022741"/>
    </source>
</evidence>
<dbReference type="NCBIfam" id="TIGR01027">
    <property type="entry name" value="proB"/>
    <property type="match status" value="1"/>
</dbReference>
<evidence type="ECO:0000256" key="7">
    <source>
        <dbReference type="ARBA" id="ARBA00022840"/>
    </source>
</evidence>